<dbReference type="Proteomes" id="UP000030104">
    <property type="component" value="Unassembled WGS sequence"/>
</dbReference>
<evidence type="ECO:0008006" key="3">
    <source>
        <dbReference type="Google" id="ProtNLM"/>
    </source>
</evidence>
<dbReference type="EMBL" id="JQGA01001582">
    <property type="protein sequence ID" value="KGO64462.1"/>
    <property type="molecule type" value="Genomic_DNA"/>
</dbReference>
<evidence type="ECO:0000313" key="1">
    <source>
        <dbReference type="EMBL" id="KGO64462.1"/>
    </source>
</evidence>
<protein>
    <recommendedName>
        <fullName evidence="3">F-box domain-containing protein</fullName>
    </recommendedName>
</protein>
<proteinExistence type="predicted"/>
<keyword evidence="2" id="KW-1185">Reference proteome</keyword>
<name>A0A0A2K9E6_PENIT</name>
<evidence type="ECO:0000313" key="2">
    <source>
        <dbReference type="Proteomes" id="UP000030104"/>
    </source>
</evidence>
<reference evidence="1 2" key="1">
    <citation type="journal article" date="2015" name="Mol. Plant Microbe Interact.">
        <title>Genome, transcriptome, and functional analyses of Penicillium expansum provide new insights into secondary metabolism and pathogenicity.</title>
        <authorList>
            <person name="Ballester A.R."/>
            <person name="Marcet-Houben M."/>
            <person name="Levin E."/>
            <person name="Sela N."/>
            <person name="Selma-Lazaro C."/>
            <person name="Carmona L."/>
            <person name="Wisniewski M."/>
            <person name="Droby S."/>
            <person name="Gonzalez-Candelas L."/>
            <person name="Gabaldon T."/>
        </authorList>
    </citation>
    <scope>NUCLEOTIDE SEQUENCE [LARGE SCALE GENOMIC DNA]</scope>
    <source>
        <strain evidence="1 2">PHI-1</strain>
    </source>
</reference>
<comment type="caution">
    <text evidence="1">The sequence shown here is derived from an EMBL/GenBank/DDBJ whole genome shotgun (WGS) entry which is preliminary data.</text>
</comment>
<dbReference type="HOGENOM" id="CLU_2224114_0_0_1"/>
<dbReference type="OrthoDB" id="9981546at2759"/>
<dbReference type="STRING" id="40296.A0A0A2K9E6"/>
<accession>A0A0A2K9E6</accession>
<dbReference type="AlphaFoldDB" id="A0A0A2K9E6"/>
<sequence>MAHEPRQHRGNLRLVIQRVCTEQTTGDDSDVIFGIFFQILSDFSTRSLLSLKSVSHRFHALGLRVLHYRLLLSIPLSNANCCWNASTLSQSSLNHTSSANVSVHMN</sequence>
<organism evidence="1 2">
    <name type="scientific">Penicillium italicum</name>
    <name type="common">Blue mold</name>
    <dbReference type="NCBI Taxonomy" id="40296"/>
    <lineage>
        <taxon>Eukaryota</taxon>
        <taxon>Fungi</taxon>
        <taxon>Dikarya</taxon>
        <taxon>Ascomycota</taxon>
        <taxon>Pezizomycotina</taxon>
        <taxon>Eurotiomycetes</taxon>
        <taxon>Eurotiomycetidae</taxon>
        <taxon>Eurotiales</taxon>
        <taxon>Aspergillaceae</taxon>
        <taxon>Penicillium</taxon>
    </lineage>
</organism>
<gene>
    <name evidence="1" type="ORF">PITC_023090</name>
</gene>